<dbReference type="AlphaFoldDB" id="A0A3Q7ID29"/>
<accession>A0A3Q7ID29</accession>
<keyword evidence="2" id="KW-1185">Reference proteome</keyword>
<sequence length="49" mass="5640">MSTLCPSLSNTDINEKSIFLFHIKYILVWKKKAPFGIPHILFSSLFEAL</sequence>
<organism evidence="1">
    <name type="scientific">Solanum lycopersicum</name>
    <name type="common">Tomato</name>
    <name type="synonym">Lycopersicon esculentum</name>
    <dbReference type="NCBI Taxonomy" id="4081"/>
    <lineage>
        <taxon>Eukaryota</taxon>
        <taxon>Viridiplantae</taxon>
        <taxon>Streptophyta</taxon>
        <taxon>Embryophyta</taxon>
        <taxon>Tracheophyta</taxon>
        <taxon>Spermatophyta</taxon>
        <taxon>Magnoliopsida</taxon>
        <taxon>eudicotyledons</taxon>
        <taxon>Gunneridae</taxon>
        <taxon>Pentapetalae</taxon>
        <taxon>asterids</taxon>
        <taxon>lamiids</taxon>
        <taxon>Solanales</taxon>
        <taxon>Solanaceae</taxon>
        <taxon>Solanoideae</taxon>
        <taxon>Solaneae</taxon>
        <taxon>Solanum</taxon>
        <taxon>Solanum subgen. Lycopersicon</taxon>
    </lineage>
</organism>
<dbReference type="Proteomes" id="UP000004994">
    <property type="component" value="Chromosome 10"/>
</dbReference>
<evidence type="ECO:0000313" key="2">
    <source>
        <dbReference type="Proteomes" id="UP000004994"/>
    </source>
</evidence>
<dbReference type="PaxDb" id="4081-Solyc10g019020.1.1"/>
<dbReference type="InParanoid" id="A0A3Q7ID29"/>
<dbReference type="EnsemblPlants" id="Solyc10g019020.1.1">
    <property type="protein sequence ID" value="Solyc10g019020.1.1.1"/>
    <property type="gene ID" value="Solyc10g019020.1"/>
</dbReference>
<reference evidence="1" key="2">
    <citation type="submission" date="2019-01" db="UniProtKB">
        <authorList>
            <consortium name="EnsemblPlants"/>
        </authorList>
    </citation>
    <scope>IDENTIFICATION</scope>
    <source>
        <strain evidence="1">cv. Heinz 1706</strain>
    </source>
</reference>
<proteinExistence type="predicted"/>
<evidence type="ECO:0000313" key="1">
    <source>
        <dbReference type="EnsemblPlants" id="Solyc10g019020.1.1.1"/>
    </source>
</evidence>
<protein>
    <submittedName>
        <fullName evidence="1">Uncharacterized protein</fullName>
    </submittedName>
</protein>
<name>A0A3Q7ID29_SOLLC</name>
<dbReference type="Gramene" id="Solyc10g019020.1.1">
    <property type="protein sequence ID" value="Solyc10g019020.1.1.1"/>
    <property type="gene ID" value="Solyc10g019020.1"/>
</dbReference>
<reference evidence="1" key="1">
    <citation type="journal article" date="2012" name="Nature">
        <title>The tomato genome sequence provides insights into fleshy fruit evolution.</title>
        <authorList>
            <consortium name="Tomato Genome Consortium"/>
        </authorList>
    </citation>
    <scope>NUCLEOTIDE SEQUENCE [LARGE SCALE GENOMIC DNA]</scope>
    <source>
        <strain evidence="1">cv. Heinz 1706</strain>
    </source>
</reference>